<evidence type="ECO:0000256" key="4">
    <source>
        <dbReference type="ARBA" id="ARBA00022825"/>
    </source>
</evidence>
<organism evidence="9 10">
    <name type="scientific">Meripilus lineatus</name>
    <dbReference type="NCBI Taxonomy" id="2056292"/>
    <lineage>
        <taxon>Eukaryota</taxon>
        <taxon>Fungi</taxon>
        <taxon>Dikarya</taxon>
        <taxon>Basidiomycota</taxon>
        <taxon>Agaricomycotina</taxon>
        <taxon>Agaricomycetes</taxon>
        <taxon>Polyporales</taxon>
        <taxon>Meripilaceae</taxon>
        <taxon>Meripilus</taxon>
    </lineage>
</organism>
<evidence type="ECO:0000256" key="2">
    <source>
        <dbReference type="ARBA" id="ARBA00022670"/>
    </source>
</evidence>
<reference evidence="9" key="1">
    <citation type="submission" date="2022-07" db="EMBL/GenBank/DDBJ databases">
        <title>Genome Sequence of Physisporinus lineatus.</title>
        <authorList>
            <person name="Buettner E."/>
        </authorList>
    </citation>
    <scope>NUCLEOTIDE SEQUENCE</scope>
    <source>
        <strain evidence="9">VT162</strain>
    </source>
</reference>
<dbReference type="InterPro" id="IPR010259">
    <property type="entry name" value="S8pro/Inhibitor_I9"/>
</dbReference>
<dbReference type="InterPro" id="IPR023827">
    <property type="entry name" value="Peptidase_S8_Asp-AS"/>
</dbReference>
<evidence type="ECO:0000259" key="8">
    <source>
        <dbReference type="Pfam" id="PF05922"/>
    </source>
</evidence>
<dbReference type="InterPro" id="IPR034193">
    <property type="entry name" value="PCSK9_ProteinaseK-like"/>
</dbReference>
<comment type="caution">
    <text evidence="9">The sequence shown here is derived from an EMBL/GenBank/DDBJ whole genome shotgun (WGS) entry which is preliminary data.</text>
</comment>
<dbReference type="GO" id="GO:0004252">
    <property type="term" value="F:serine-type endopeptidase activity"/>
    <property type="evidence" value="ECO:0007669"/>
    <property type="project" value="InterPro"/>
</dbReference>
<dbReference type="PANTHER" id="PTHR43806">
    <property type="entry name" value="PEPTIDASE S8"/>
    <property type="match status" value="1"/>
</dbReference>
<dbReference type="InterPro" id="IPR050131">
    <property type="entry name" value="Peptidase_S8_subtilisin-like"/>
</dbReference>
<evidence type="ECO:0000259" key="7">
    <source>
        <dbReference type="Pfam" id="PF00082"/>
    </source>
</evidence>
<feature type="signal peptide" evidence="6">
    <location>
        <begin position="1"/>
        <end position="20"/>
    </location>
</feature>
<dbReference type="InterPro" id="IPR015500">
    <property type="entry name" value="Peptidase_S8_subtilisin-rel"/>
</dbReference>
<keyword evidence="3" id="KW-0378">Hydrolase</keyword>
<evidence type="ECO:0000256" key="6">
    <source>
        <dbReference type="SAM" id="SignalP"/>
    </source>
</evidence>
<dbReference type="Gene3D" id="3.40.50.200">
    <property type="entry name" value="Peptidase S8/S53 domain"/>
    <property type="match status" value="1"/>
</dbReference>
<protein>
    <submittedName>
        <fullName evidence="9">Uncharacterized protein</fullName>
    </submittedName>
</protein>
<dbReference type="PRINTS" id="PR00723">
    <property type="entry name" value="SUBTILISIN"/>
</dbReference>
<dbReference type="Gene3D" id="3.30.70.80">
    <property type="entry name" value="Peptidase S8 propeptide/proteinase inhibitor I9"/>
    <property type="match status" value="1"/>
</dbReference>
<dbReference type="Pfam" id="PF00082">
    <property type="entry name" value="Peptidase_S8"/>
    <property type="match status" value="1"/>
</dbReference>
<dbReference type="EMBL" id="JANAWD010000402">
    <property type="protein sequence ID" value="KAJ3480010.1"/>
    <property type="molecule type" value="Genomic_DNA"/>
</dbReference>
<feature type="chain" id="PRO_5042256668" evidence="6">
    <location>
        <begin position="21"/>
        <end position="392"/>
    </location>
</feature>
<dbReference type="SUPFAM" id="SSF54897">
    <property type="entry name" value="Protease propeptides/inhibitors"/>
    <property type="match status" value="1"/>
</dbReference>
<dbReference type="InterPro" id="IPR022398">
    <property type="entry name" value="Peptidase_S8_His-AS"/>
</dbReference>
<dbReference type="InterPro" id="IPR036852">
    <property type="entry name" value="Peptidase_S8/S53_dom_sf"/>
</dbReference>
<dbReference type="GO" id="GO:0005615">
    <property type="term" value="C:extracellular space"/>
    <property type="evidence" value="ECO:0007669"/>
    <property type="project" value="TreeGrafter"/>
</dbReference>
<evidence type="ECO:0000313" key="10">
    <source>
        <dbReference type="Proteomes" id="UP001212997"/>
    </source>
</evidence>
<dbReference type="Pfam" id="PF05922">
    <property type="entry name" value="Inhibitor_I9"/>
    <property type="match status" value="1"/>
</dbReference>
<gene>
    <name evidence="9" type="ORF">NLI96_g8666</name>
</gene>
<proteinExistence type="inferred from homology"/>
<dbReference type="PROSITE" id="PS00137">
    <property type="entry name" value="SUBTILASE_HIS"/>
    <property type="match status" value="1"/>
</dbReference>
<keyword evidence="10" id="KW-1185">Reference proteome</keyword>
<keyword evidence="4" id="KW-0720">Serine protease</keyword>
<dbReference type="FunFam" id="3.40.50.200:FF:000014">
    <property type="entry name" value="Proteinase K"/>
    <property type="match status" value="1"/>
</dbReference>
<dbReference type="SUPFAM" id="SSF52743">
    <property type="entry name" value="Subtilisin-like"/>
    <property type="match status" value="1"/>
</dbReference>
<dbReference type="GO" id="GO:0006508">
    <property type="term" value="P:proteolysis"/>
    <property type="evidence" value="ECO:0007669"/>
    <property type="project" value="UniProtKB-KW"/>
</dbReference>
<name>A0AAD5YAY2_9APHY</name>
<dbReference type="AlphaFoldDB" id="A0AAD5YAY2"/>
<evidence type="ECO:0000256" key="5">
    <source>
        <dbReference type="PROSITE-ProRule" id="PRU01240"/>
    </source>
</evidence>
<feature type="domain" description="Peptidase S8/S53" evidence="7">
    <location>
        <begin position="148"/>
        <end position="365"/>
    </location>
</feature>
<comment type="caution">
    <text evidence="5">Lacks conserved residue(s) required for the propagation of feature annotation.</text>
</comment>
<dbReference type="InterPro" id="IPR037045">
    <property type="entry name" value="S8pro/Inhibitor_I9_sf"/>
</dbReference>
<comment type="similarity">
    <text evidence="1 5">Belongs to the peptidase S8 family.</text>
</comment>
<accession>A0AAD5YAY2</accession>
<dbReference type="Proteomes" id="UP001212997">
    <property type="component" value="Unassembled WGS sequence"/>
</dbReference>
<dbReference type="InterPro" id="IPR000209">
    <property type="entry name" value="Peptidase_S8/S53_dom"/>
</dbReference>
<feature type="domain" description="Inhibitor I9" evidence="8">
    <location>
        <begin position="40"/>
        <end position="109"/>
    </location>
</feature>
<dbReference type="CDD" id="cd04077">
    <property type="entry name" value="Peptidases_S8_PCSK9_ProteinaseK_like"/>
    <property type="match status" value="1"/>
</dbReference>
<evidence type="ECO:0000313" key="9">
    <source>
        <dbReference type="EMBL" id="KAJ3480010.1"/>
    </source>
</evidence>
<keyword evidence="2" id="KW-0645">Protease</keyword>
<dbReference type="PANTHER" id="PTHR43806:SF11">
    <property type="entry name" value="CEREVISIN-RELATED"/>
    <property type="match status" value="1"/>
</dbReference>
<sequence>MRFSAILAATVALLATPVLGSPAATLVDIEKYDGQVKQGSYIVTLKSDVSKTAHLAWLAQHIGTDNVTHTEWDPKLLNGFAGTFSTNTLNILRSSPDVESISEDGIMSIQGTQTNAPWGLARISQDDKLSNQNPNLLTFTYNYPDTAGSGVDIYIVDTGIFISHSDFGGRARWGATFGGYADADGNGHGTHCAGTAAGTQFGIAKSANLFAVKVLSDRGSGFVSDIVSGLNFVLTSARASGRSSIASMSLGGGASTALDNAVATLTSAGIHVTVAAGNSNVDAANTSPARAPSAVTVGATTIADARASFSNFGAVVDIFAPGQNVISSWIGSTTATPHVAGLIACYISSDGDQSPAAMSQFLKDQSIMGVISGIPSGTINALARNDQFDDDV</sequence>
<evidence type="ECO:0000256" key="1">
    <source>
        <dbReference type="ARBA" id="ARBA00011073"/>
    </source>
</evidence>
<dbReference type="PROSITE" id="PS51892">
    <property type="entry name" value="SUBTILASE"/>
    <property type="match status" value="1"/>
</dbReference>
<dbReference type="PROSITE" id="PS00136">
    <property type="entry name" value="SUBTILASE_ASP"/>
    <property type="match status" value="1"/>
</dbReference>
<keyword evidence="6" id="KW-0732">Signal</keyword>
<evidence type="ECO:0000256" key="3">
    <source>
        <dbReference type="ARBA" id="ARBA00022801"/>
    </source>
</evidence>